<evidence type="ECO:0000256" key="4">
    <source>
        <dbReference type="ARBA" id="ARBA00022692"/>
    </source>
</evidence>
<feature type="transmembrane region" description="Helical" evidence="8">
    <location>
        <begin position="152"/>
        <end position="173"/>
    </location>
</feature>
<keyword evidence="5 8" id="KW-1133">Transmembrane helix</keyword>
<feature type="transmembrane region" description="Helical" evidence="8">
    <location>
        <begin position="609"/>
        <end position="633"/>
    </location>
</feature>
<keyword evidence="8" id="KW-0406">Ion transport</keyword>
<dbReference type="InterPro" id="IPR004156">
    <property type="entry name" value="OATP"/>
</dbReference>
<sequence length="740" mass="80809">MAGTSNAAHQRLYFDAEEMRRMAMREEEQPPTPYGELSLCSGVSEHPSESADSRYEFARGDAASSSSAAAAEKCERLYMAIHMAPPGDDAVRECGIASLRPRCLQRFASVRSFTTLCCALVMLSGTLSSGYFNSVITTIEKNFEITSGVSGIIASAGETGSLFAVVFVSYFGSRRHIPRWLGSGVVLMGLGALLFCLPHVISESYTVRGHLLANVTEENICRAASINLEDHLASQECEPVSSSSSLYILILVIAQVMIGVGGTPIYTLGTTYIDDHVRKESASLYIGCVYSMVAFGPVVGFLLGAYLLKLYVDFFTVDVLLLQLSPHDPQWVGAWWGGFIICGFLLLVVAVPFFAFPKSLSKDKEKRMLDDKGIKMVDSVPGSPNKGQYGKSLKDIPQSMWHLMTNGVYLATCLGACMEVAIVSGFVVFLPKYLETQFGIGKSDANILTGGVAIPGACIGIFSGGYLLKRFQIHPPGAVRFVLLANVLCLSLFSIIIFLGCDNVKMAGATISYNDSPNDKPFHINLTSQCNADCQCSHNDLEPICGIDGITYFSPCHAGCTQFYPPIIRGDLELQNYTDCACITGNKTVQQLGQLLLASSGECQRSCDMLIPFMALLFVMTLLVSITNMPVVMITLRSVAEEERAFALGMQFVIFRLFGYIPAPIVFGNTIDTTCLLWKEQCGDSGSCLLYNIEQFRYKFIGVCTVLKFLAMSMFLIDWFLISRRHRCGNGGGPRLHQAF</sequence>
<feature type="transmembrane region" description="Helical" evidence="8">
    <location>
        <begin position="246"/>
        <end position="268"/>
    </location>
</feature>
<evidence type="ECO:0000256" key="3">
    <source>
        <dbReference type="ARBA" id="ARBA00022475"/>
    </source>
</evidence>
<dbReference type="RefSeq" id="XP_014663796.1">
    <property type="nucleotide sequence ID" value="XM_014808310.1"/>
</dbReference>
<dbReference type="InterPro" id="IPR036259">
    <property type="entry name" value="MFS_trans_sf"/>
</dbReference>
<dbReference type="Gene3D" id="1.20.1250.20">
    <property type="entry name" value="MFS general substrate transporter like domains"/>
    <property type="match status" value="1"/>
</dbReference>
<dbReference type="InterPro" id="IPR002350">
    <property type="entry name" value="Kazal_dom"/>
</dbReference>
<dbReference type="Gene3D" id="3.30.60.30">
    <property type="match status" value="1"/>
</dbReference>
<feature type="transmembrane region" description="Helical" evidence="8">
    <location>
        <begin position="180"/>
        <end position="201"/>
    </location>
</feature>
<evidence type="ECO:0000256" key="7">
    <source>
        <dbReference type="ARBA" id="ARBA00023157"/>
    </source>
</evidence>
<dbReference type="CDD" id="cd17404">
    <property type="entry name" value="MFS_SLCO5_OATP5"/>
    <property type="match status" value="1"/>
</dbReference>
<evidence type="ECO:0000259" key="9">
    <source>
        <dbReference type="PROSITE" id="PS51465"/>
    </source>
</evidence>
<evidence type="ECO:0000256" key="5">
    <source>
        <dbReference type="ARBA" id="ARBA00022989"/>
    </source>
</evidence>
<feature type="transmembrane region" description="Helical" evidence="8">
    <location>
        <begin position="110"/>
        <end position="132"/>
    </location>
</feature>
<keyword evidence="4 8" id="KW-0812">Transmembrane</keyword>
<feature type="transmembrane region" description="Helical" evidence="8">
    <location>
        <begin position="408"/>
        <end position="430"/>
    </location>
</feature>
<feature type="transmembrane region" description="Helical" evidence="8">
    <location>
        <begin position="645"/>
        <end position="667"/>
    </location>
</feature>
<comment type="similarity">
    <text evidence="2 8">Belongs to the organo anion transporter (TC 2.A.60) family.</text>
</comment>
<feature type="transmembrane region" description="Helical" evidence="8">
    <location>
        <begin position="332"/>
        <end position="356"/>
    </location>
</feature>
<dbReference type="PANTHER" id="PTHR11388:SF142">
    <property type="entry name" value="SOLUTE CARRIER ORGANIC ANION TRANSPORTER FAMILY MEMBER 5A1"/>
    <property type="match status" value="1"/>
</dbReference>
<proteinExistence type="inferred from homology"/>
<protein>
    <recommendedName>
        <fullName evidence="8">Solute carrier organic anion transporter family member</fullName>
    </recommendedName>
</protein>
<dbReference type="PROSITE" id="PS51465">
    <property type="entry name" value="KAZAL_2"/>
    <property type="match status" value="1"/>
</dbReference>
<dbReference type="Pfam" id="PF07648">
    <property type="entry name" value="Kazal_2"/>
    <property type="match status" value="1"/>
</dbReference>
<evidence type="ECO:0000313" key="12">
    <source>
        <dbReference type="RefSeq" id="XP_014663796.1"/>
    </source>
</evidence>
<dbReference type="RefSeq" id="XP_014663797.1">
    <property type="nucleotide sequence ID" value="XM_014808311.1"/>
</dbReference>
<evidence type="ECO:0000256" key="2">
    <source>
        <dbReference type="ARBA" id="ARBA00009657"/>
    </source>
</evidence>
<feature type="transmembrane region" description="Helical" evidence="8">
    <location>
        <begin position="700"/>
        <end position="721"/>
    </location>
</feature>
<evidence type="ECO:0000256" key="1">
    <source>
        <dbReference type="ARBA" id="ARBA00004651"/>
    </source>
</evidence>
<feature type="transmembrane region" description="Helical" evidence="8">
    <location>
        <begin position="289"/>
        <end position="312"/>
    </location>
</feature>
<evidence type="ECO:0000256" key="8">
    <source>
        <dbReference type="RuleBase" id="RU362056"/>
    </source>
</evidence>
<evidence type="ECO:0000313" key="13">
    <source>
        <dbReference type="RefSeq" id="XP_014663797.1"/>
    </source>
</evidence>
<evidence type="ECO:0000256" key="6">
    <source>
        <dbReference type="ARBA" id="ARBA00023136"/>
    </source>
</evidence>
<dbReference type="NCBIfam" id="TIGR00805">
    <property type="entry name" value="oat"/>
    <property type="match status" value="1"/>
</dbReference>
<dbReference type="PANTHER" id="PTHR11388">
    <property type="entry name" value="ORGANIC ANION TRANSPORTER"/>
    <property type="match status" value="1"/>
</dbReference>
<evidence type="ECO:0000313" key="10">
    <source>
        <dbReference type="Proteomes" id="UP000695022"/>
    </source>
</evidence>
<reference evidence="11 12" key="1">
    <citation type="submission" date="2025-05" db="UniProtKB">
        <authorList>
            <consortium name="RefSeq"/>
        </authorList>
    </citation>
    <scope>IDENTIFICATION</scope>
</reference>
<keyword evidence="3" id="KW-1003">Cell membrane</keyword>
<comment type="subcellular location">
    <subcellularLocation>
        <location evidence="1 8">Cell membrane</location>
        <topology evidence="1 8">Multi-pass membrane protein</topology>
    </subcellularLocation>
</comment>
<dbReference type="RefSeq" id="XP_014663795.1">
    <property type="nucleotide sequence ID" value="XM_014808309.1"/>
</dbReference>
<keyword evidence="10" id="KW-1185">Reference proteome</keyword>
<accession>A0ABM1DV26</accession>
<dbReference type="Pfam" id="PF03137">
    <property type="entry name" value="OATP"/>
    <property type="match status" value="1"/>
</dbReference>
<dbReference type="InterPro" id="IPR036058">
    <property type="entry name" value="Kazal_dom_sf"/>
</dbReference>
<dbReference type="SUPFAM" id="SSF100895">
    <property type="entry name" value="Kazal-type serine protease inhibitors"/>
    <property type="match status" value="1"/>
</dbReference>
<keyword evidence="6 8" id="KW-0472">Membrane</keyword>
<dbReference type="Proteomes" id="UP000695022">
    <property type="component" value="Unplaced"/>
</dbReference>
<name>A0ABM1DV26_PRICU</name>
<feature type="transmembrane region" description="Helical" evidence="8">
    <location>
        <begin position="450"/>
        <end position="469"/>
    </location>
</feature>
<gene>
    <name evidence="11 12 13" type="primary">LOC106806388</name>
</gene>
<keyword evidence="7" id="KW-1015">Disulfide bond</keyword>
<keyword evidence="8" id="KW-0813">Transport</keyword>
<evidence type="ECO:0000313" key="11">
    <source>
        <dbReference type="RefSeq" id="XP_014663795.1"/>
    </source>
</evidence>
<dbReference type="GeneID" id="106806388"/>
<feature type="transmembrane region" description="Helical" evidence="8">
    <location>
        <begin position="481"/>
        <end position="500"/>
    </location>
</feature>
<dbReference type="SUPFAM" id="SSF103473">
    <property type="entry name" value="MFS general substrate transporter"/>
    <property type="match status" value="2"/>
</dbReference>
<feature type="domain" description="Kazal-like" evidence="9">
    <location>
        <begin position="524"/>
        <end position="562"/>
    </location>
</feature>
<organism evidence="10 13">
    <name type="scientific">Priapulus caudatus</name>
    <name type="common">Priapulid worm</name>
    <dbReference type="NCBI Taxonomy" id="37621"/>
    <lineage>
        <taxon>Eukaryota</taxon>
        <taxon>Metazoa</taxon>
        <taxon>Ecdysozoa</taxon>
        <taxon>Scalidophora</taxon>
        <taxon>Priapulida</taxon>
        <taxon>Priapulimorpha</taxon>
        <taxon>Priapulimorphida</taxon>
        <taxon>Priapulidae</taxon>
        <taxon>Priapulus</taxon>
    </lineage>
</organism>